<sequence>MNIVVCVKYVPAAVERTFDATDAGWCPHALRVGQTGGRSPRSYVASGSPVPSSTSPTCRPPKTIVAVNKDPEAPIFGLADFGVMGDLQAVLSQATSRIADRANPTV</sequence>
<dbReference type="GO" id="GO:0033539">
    <property type="term" value="P:fatty acid beta-oxidation using acyl-CoA dehydrogenase"/>
    <property type="evidence" value="ECO:0007669"/>
    <property type="project" value="TreeGrafter"/>
</dbReference>
<dbReference type="GO" id="GO:0009055">
    <property type="term" value="F:electron transfer activity"/>
    <property type="evidence" value="ECO:0007669"/>
    <property type="project" value="InterPro"/>
</dbReference>
<dbReference type="Proteomes" id="UP000641932">
    <property type="component" value="Unassembled WGS sequence"/>
</dbReference>
<evidence type="ECO:0000313" key="2">
    <source>
        <dbReference type="EMBL" id="GGO93075.1"/>
    </source>
</evidence>
<dbReference type="InterPro" id="IPR001308">
    <property type="entry name" value="ETF_a/FixB"/>
</dbReference>
<evidence type="ECO:0008006" key="4">
    <source>
        <dbReference type="Google" id="ProtNLM"/>
    </source>
</evidence>
<protein>
    <recommendedName>
        <fullName evidence="4">Electron transfer flavoprotein subunit alpha</fullName>
    </recommendedName>
</protein>
<organism evidence="2 3">
    <name type="scientific">Wenjunlia tyrosinilytica</name>
    <dbReference type="NCBI Taxonomy" id="1544741"/>
    <lineage>
        <taxon>Bacteria</taxon>
        <taxon>Bacillati</taxon>
        <taxon>Actinomycetota</taxon>
        <taxon>Actinomycetes</taxon>
        <taxon>Kitasatosporales</taxon>
        <taxon>Streptomycetaceae</taxon>
        <taxon>Wenjunlia</taxon>
    </lineage>
</organism>
<dbReference type="SUPFAM" id="SSF52467">
    <property type="entry name" value="DHS-like NAD/FAD-binding domain"/>
    <property type="match status" value="1"/>
</dbReference>
<feature type="region of interest" description="Disordered" evidence="1">
    <location>
        <begin position="34"/>
        <end position="59"/>
    </location>
</feature>
<evidence type="ECO:0000313" key="3">
    <source>
        <dbReference type="Proteomes" id="UP000641932"/>
    </source>
</evidence>
<name>A0A917ZUM7_9ACTN</name>
<accession>A0A917ZUM7</accession>
<keyword evidence="3" id="KW-1185">Reference proteome</keyword>
<dbReference type="AlphaFoldDB" id="A0A917ZUM7"/>
<feature type="compositionally biased region" description="Low complexity" evidence="1">
    <location>
        <begin position="46"/>
        <end position="59"/>
    </location>
</feature>
<reference evidence="2" key="1">
    <citation type="journal article" date="2014" name="Int. J. Syst. Evol. Microbiol.">
        <title>Complete genome sequence of Corynebacterium casei LMG S-19264T (=DSM 44701T), isolated from a smear-ripened cheese.</title>
        <authorList>
            <consortium name="US DOE Joint Genome Institute (JGI-PGF)"/>
            <person name="Walter F."/>
            <person name="Albersmeier A."/>
            <person name="Kalinowski J."/>
            <person name="Ruckert C."/>
        </authorList>
    </citation>
    <scope>NUCLEOTIDE SEQUENCE</scope>
    <source>
        <strain evidence="2">CGMCC 4.7201</strain>
    </source>
</reference>
<comment type="caution">
    <text evidence="2">The sequence shown here is derived from an EMBL/GenBank/DDBJ whole genome shotgun (WGS) entry which is preliminary data.</text>
</comment>
<evidence type="ECO:0000256" key="1">
    <source>
        <dbReference type="SAM" id="MobiDB-lite"/>
    </source>
</evidence>
<reference evidence="2" key="2">
    <citation type="submission" date="2020-09" db="EMBL/GenBank/DDBJ databases">
        <authorList>
            <person name="Sun Q."/>
            <person name="Zhou Y."/>
        </authorList>
    </citation>
    <scope>NUCLEOTIDE SEQUENCE</scope>
    <source>
        <strain evidence="2">CGMCC 4.7201</strain>
    </source>
</reference>
<dbReference type="InterPro" id="IPR029035">
    <property type="entry name" value="DHS-like_NAD/FAD-binding_dom"/>
</dbReference>
<dbReference type="PANTHER" id="PTHR43153:SF1">
    <property type="entry name" value="ELECTRON TRANSFER FLAVOPROTEIN SUBUNIT ALPHA, MITOCHONDRIAL"/>
    <property type="match status" value="1"/>
</dbReference>
<dbReference type="Gene3D" id="3.40.50.1220">
    <property type="entry name" value="TPP-binding domain"/>
    <property type="match status" value="1"/>
</dbReference>
<dbReference type="GO" id="GO:0050660">
    <property type="term" value="F:flavin adenine dinucleotide binding"/>
    <property type="evidence" value="ECO:0007669"/>
    <property type="project" value="InterPro"/>
</dbReference>
<proteinExistence type="predicted"/>
<gene>
    <name evidence="2" type="ORF">GCM10012280_44740</name>
</gene>
<dbReference type="EMBL" id="BMMS01000020">
    <property type="protein sequence ID" value="GGO93075.1"/>
    <property type="molecule type" value="Genomic_DNA"/>
</dbReference>
<dbReference type="PANTHER" id="PTHR43153">
    <property type="entry name" value="ELECTRON TRANSFER FLAVOPROTEIN ALPHA"/>
    <property type="match status" value="1"/>
</dbReference>